<sequence length="476" mass="53389">MARPGDDDFEWSDFDFSDFEEELEILEREDEYRVEDDLSDCSDSEKQSSAVTSAAANSASVATSGRGAYECDVCGKVYKNAGWLGKHKSKEHPKAAETPQPGTSNSSTSDHTTPKGAEKTTKPRRKLQVKRPTSKFEQKDALQEGPELLKNALQEATTYPIWQLTLGTDTPGNIAARTATEVLNTYTTVDHTNFITTLCTQLWSVITAADSSVLCSAGNESMFSAYHKLCSSESFRTLWDNFMSSLGKAPCNLLYQFITGRMFEGLLEKKHNVDVPPNTANVTNDDTAMTDAEEQVLRYIAGYIPHALLKRYQKYDSKIAKLYVAFLVQWKVPGNSHSHTSFLKFTEGWVNAVNRGGLFTVSDQVYLFFRAMEKVVRSTVNTQQLRQDRLKGVKNDIITKLETDFLVNKYWCTLACNITDEKASVALLEKILVYYVNLRCRAFADAYILVKRHKDNAATSKKGEKSLRKSLNTSDC</sequence>
<reference evidence="5" key="1">
    <citation type="submission" date="2025-08" db="UniProtKB">
        <authorList>
            <consortium name="RefSeq"/>
        </authorList>
    </citation>
    <scope>IDENTIFICATION</scope>
    <source>
        <tissue evidence="5">Gonad</tissue>
    </source>
</reference>
<dbReference type="SUPFAM" id="SSF57667">
    <property type="entry name" value="beta-beta-alpha zinc fingers"/>
    <property type="match status" value="1"/>
</dbReference>
<keyword evidence="1" id="KW-0863">Zinc-finger</keyword>
<keyword evidence="1" id="KW-0479">Metal-binding</keyword>
<keyword evidence="4" id="KW-1185">Reference proteome</keyword>
<evidence type="ECO:0000313" key="5">
    <source>
        <dbReference type="RefSeq" id="XP_019616613.1"/>
    </source>
</evidence>
<dbReference type="InterPro" id="IPR013087">
    <property type="entry name" value="Znf_C2H2_type"/>
</dbReference>
<dbReference type="Proteomes" id="UP000515135">
    <property type="component" value="Unplaced"/>
</dbReference>
<proteinExistence type="predicted"/>
<protein>
    <submittedName>
        <fullName evidence="5">Uncharacterized protein LOC109464120</fullName>
    </submittedName>
</protein>
<dbReference type="OrthoDB" id="10052386at2759"/>
<dbReference type="InterPro" id="IPR036236">
    <property type="entry name" value="Znf_C2H2_sf"/>
</dbReference>
<dbReference type="PROSITE" id="PS50157">
    <property type="entry name" value="ZINC_FINGER_C2H2_2"/>
    <property type="match status" value="1"/>
</dbReference>
<evidence type="ECO:0000313" key="4">
    <source>
        <dbReference type="Proteomes" id="UP000515135"/>
    </source>
</evidence>
<dbReference type="RefSeq" id="XP_019616613.1">
    <property type="nucleotide sequence ID" value="XM_019761054.1"/>
</dbReference>
<dbReference type="GO" id="GO:0008270">
    <property type="term" value="F:zinc ion binding"/>
    <property type="evidence" value="ECO:0007669"/>
    <property type="project" value="UniProtKB-KW"/>
</dbReference>
<feature type="compositionally biased region" description="Acidic residues" evidence="2">
    <location>
        <begin position="27"/>
        <end position="42"/>
    </location>
</feature>
<dbReference type="PROSITE" id="PS00028">
    <property type="entry name" value="ZINC_FINGER_C2H2_1"/>
    <property type="match status" value="1"/>
</dbReference>
<evidence type="ECO:0000259" key="3">
    <source>
        <dbReference type="PROSITE" id="PS50157"/>
    </source>
</evidence>
<accession>A0A6P4XX01</accession>
<organism evidence="4 5">
    <name type="scientific">Branchiostoma belcheri</name>
    <name type="common">Amphioxus</name>
    <dbReference type="NCBI Taxonomy" id="7741"/>
    <lineage>
        <taxon>Eukaryota</taxon>
        <taxon>Metazoa</taxon>
        <taxon>Chordata</taxon>
        <taxon>Cephalochordata</taxon>
        <taxon>Leptocardii</taxon>
        <taxon>Amphioxiformes</taxon>
        <taxon>Branchiostomatidae</taxon>
        <taxon>Branchiostoma</taxon>
    </lineage>
</organism>
<dbReference type="AlphaFoldDB" id="A0A6P4XX01"/>
<evidence type="ECO:0000256" key="2">
    <source>
        <dbReference type="SAM" id="MobiDB-lite"/>
    </source>
</evidence>
<feature type="domain" description="C2H2-type" evidence="3">
    <location>
        <begin position="69"/>
        <end position="97"/>
    </location>
</feature>
<dbReference type="GeneID" id="109464120"/>
<feature type="compositionally biased region" description="Basic and acidic residues" evidence="2">
    <location>
        <begin position="112"/>
        <end position="121"/>
    </location>
</feature>
<feature type="region of interest" description="Disordered" evidence="2">
    <location>
        <begin position="88"/>
        <end position="142"/>
    </location>
</feature>
<feature type="compositionally biased region" description="Low complexity" evidence="2">
    <location>
        <begin position="48"/>
        <end position="64"/>
    </location>
</feature>
<name>A0A6P4XX01_BRABE</name>
<gene>
    <name evidence="5" type="primary">LOC109464120</name>
</gene>
<evidence type="ECO:0000256" key="1">
    <source>
        <dbReference type="PROSITE-ProRule" id="PRU00042"/>
    </source>
</evidence>
<keyword evidence="1" id="KW-0862">Zinc</keyword>
<feature type="compositionally biased region" description="Polar residues" evidence="2">
    <location>
        <begin position="100"/>
        <end position="111"/>
    </location>
</feature>
<dbReference type="KEGG" id="bbel:109464120"/>
<feature type="region of interest" description="Disordered" evidence="2">
    <location>
        <begin position="27"/>
        <end position="65"/>
    </location>
</feature>
<feature type="compositionally biased region" description="Basic residues" evidence="2">
    <location>
        <begin position="122"/>
        <end position="133"/>
    </location>
</feature>